<keyword evidence="3" id="KW-0175">Coiled coil</keyword>
<evidence type="ECO:0000256" key="1">
    <source>
        <dbReference type="ARBA" id="ARBA00004496"/>
    </source>
</evidence>
<proteinExistence type="predicted"/>
<evidence type="ECO:0000256" key="2">
    <source>
        <dbReference type="ARBA" id="ARBA00022490"/>
    </source>
</evidence>
<dbReference type="PANTHER" id="PTHR10241:SF25">
    <property type="entry name" value="TOMOSYN, ISOFORM C"/>
    <property type="match status" value="1"/>
</dbReference>
<feature type="region of interest" description="Disordered" evidence="4">
    <location>
        <begin position="1"/>
        <end position="23"/>
    </location>
</feature>
<dbReference type="Proteomes" id="UP000250321">
    <property type="component" value="Unassembled WGS sequence"/>
</dbReference>
<sequence length="367" mass="40778">MTWKELTNSQGLLKSPKHSETKTTVYPTEEVMFILTKDAHIHVIDGNTGNKIIPQSWHLKKESIAISMYVIDGRISASKVSDDNLPEEASKDSSTKNEPVPGRSPIVINSPETEQNSSSENPYSEEILLNSFILLCCVDSLRLYSTKSVIQTGEIEIRSFPDLELVKESSLMSILRWNCKANMDKTMSADDSHFTLANGYESAFISMLAVENGFRIPESLPCLHDKVVAAAADAALSVSLNQKKKRGTAPGGHVLEVPTSGPSPHVDHQEVVELNIEGESEREKLFQGGTGDTKPRIRTAEEIRAKYRKAEDASSVASQARNKLMERGEKLERISRRTEDLQNGAEDFASLANELVKTLEGRKWWHI</sequence>
<comment type="caution">
    <text evidence="6">The sequence shown here is derived from an EMBL/GenBank/DDBJ whole genome shotgun (WGS) entry which is preliminary data.</text>
</comment>
<evidence type="ECO:0000313" key="7">
    <source>
        <dbReference type="Proteomes" id="UP000250321"/>
    </source>
</evidence>
<keyword evidence="2" id="KW-0963">Cytoplasm</keyword>
<gene>
    <name evidence="6" type="ORF">Pyn_18908</name>
</gene>
<dbReference type="SUPFAM" id="SSF58038">
    <property type="entry name" value="SNARE fusion complex"/>
    <property type="match status" value="1"/>
</dbReference>
<dbReference type="InterPro" id="IPR042855">
    <property type="entry name" value="V_SNARE_CC"/>
</dbReference>
<feature type="domain" description="V-SNARE coiled-coil homology" evidence="5">
    <location>
        <begin position="302"/>
        <end position="366"/>
    </location>
</feature>
<dbReference type="GO" id="GO:0005096">
    <property type="term" value="F:GTPase activator activity"/>
    <property type="evidence" value="ECO:0007669"/>
    <property type="project" value="TreeGrafter"/>
</dbReference>
<dbReference type="GO" id="GO:0005886">
    <property type="term" value="C:plasma membrane"/>
    <property type="evidence" value="ECO:0007669"/>
    <property type="project" value="TreeGrafter"/>
</dbReference>
<feature type="region of interest" description="Disordered" evidence="4">
    <location>
        <begin position="243"/>
        <end position="266"/>
    </location>
</feature>
<dbReference type="GO" id="GO:0019905">
    <property type="term" value="F:syntaxin binding"/>
    <property type="evidence" value="ECO:0007669"/>
    <property type="project" value="TreeGrafter"/>
</dbReference>
<dbReference type="AlphaFoldDB" id="A0A314Y893"/>
<dbReference type="OrthoDB" id="1268022at2759"/>
<dbReference type="PROSITE" id="PS50892">
    <property type="entry name" value="V_SNARE"/>
    <property type="match status" value="1"/>
</dbReference>
<keyword evidence="7" id="KW-1185">Reference proteome</keyword>
<dbReference type="GO" id="GO:0006893">
    <property type="term" value="P:Golgi to plasma membrane transport"/>
    <property type="evidence" value="ECO:0007669"/>
    <property type="project" value="TreeGrafter"/>
</dbReference>
<evidence type="ECO:0000256" key="3">
    <source>
        <dbReference type="PROSITE-ProRule" id="PRU00290"/>
    </source>
</evidence>
<dbReference type="PANTHER" id="PTHR10241">
    <property type="entry name" value="LETHAL 2 GIANT LARVAE PROTEIN"/>
    <property type="match status" value="1"/>
</dbReference>
<feature type="compositionally biased region" description="Polar residues" evidence="4">
    <location>
        <begin position="110"/>
        <end position="121"/>
    </location>
</feature>
<dbReference type="Pfam" id="PF00957">
    <property type="entry name" value="Synaptobrevin"/>
    <property type="match status" value="1"/>
</dbReference>
<protein>
    <recommendedName>
        <fullName evidence="5">V-SNARE coiled-coil homology domain-containing protein</fullName>
    </recommendedName>
</protein>
<dbReference type="GO" id="GO:0045159">
    <property type="term" value="F:myosin II binding"/>
    <property type="evidence" value="ECO:0007669"/>
    <property type="project" value="TreeGrafter"/>
</dbReference>
<dbReference type="Gene3D" id="1.20.5.110">
    <property type="match status" value="1"/>
</dbReference>
<evidence type="ECO:0000259" key="5">
    <source>
        <dbReference type="PROSITE" id="PS50892"/>
    </source>
</evidence>
<feature type="region of interest" description="Disordered" evidence="4">
    <location>
        <begin position="81"/>
        <end position="121"/>
    </location>
</feature>
<comment type="subcellular location">
    <subcellularLocation>
        <location evidence="1">Cytoplasm</location>
    </subcellularLocation>
</comment>
<dbReference type="EMBL" id="PJQY01001613">
    <property type="protein sequence ID" value="PQQ01049.1"/>
    <property type="molecule type" value="Genomic_DNA"/>
</dbReference>
<dbReference type="CDD" id="cd15873">
    <property type="entry name" value="R-SNARE_STXBP5_6"/>
    <property type="match status" value="1"/>
</dbReference>
<dbReference type="STRING" id="2094558.A0A314Y893"/>
<organism evidence="6 7">
    <name type="scientific">Prunus yedoensis var. nudiflora</name>
    <dbReference type="NCBI Taxonomy" id="2094558"/>
    <lineage>
        <taxon>Eukaryota</taxon>
        <taxon>Viridiplantae</taxon>
        <taxon>Streptophyta</taxon>
        <taxon>Embryophyta</taxon>
        <taxon>Tracheophyta</taxon>
        <taxon>Spermatophyta</taxon>
        <taxon>Magnoliopsida</taxon>
        <taxon>eudicotyledons</taxon>
        <taxon>Gunneridae</taxon>
        <taxon>Pentapetalae</taxon>
        <taxon>rosids</taxon>
        <taxon>fabids</taxon>
        <taxon>Rosales</taxon>
        <taxon>Rosaceae</taxon>
        <taxon>Amygdaloideae</taxon>
        <taxon>Amygdaleae</taxon>
        <taxon>Prunus</taxon>
    </lineage>
</organism>
<dbReference type="GO" id="GO:0006887">
    <property type="term" value="P:exocytosis"/>
    <property type="evidence" value="ECO:0007669"/>
    <property type="project" value="TreeGrafter"/>
</dbReference>
<evidence type="ECO:0000313" key="6">
    <source>
        <dbReference type="EMBL" id="PQQ01049.1"/>
    </source>
</evidence>
<evidence type="ECO:0000256" key="4">
    <source>
        <dbReference type="SAM" id="MobiDB-lite"/>
    </source>
</evidence>
<reference evidence="6 7" key="1">
    <citation type="submission" date="2018-02" db="EMBL/GenBank/DDBJ databases">
        <title>Draft genome of wild Prunus yedoensis var. nudiflora.</title>
        <authorList>
            <person name="Baek S."/>
            <person name="Kim J.-H."/>
            <person name="Choi K."/>
            <person name="Kim G.-B."/>
            <person name="Cho A."/>
            <person name="Jang H."/>
            <person name="Shin C.-H."/>
            <person name="Yu H.-J."/>
            <person name="Mun J.-H."/>
        </authorList>
    </citation>
    <scope>NUCLEOTIDE SEQUENCE [LARGE SCALE GENOMIC DNA]</scope>
    <source>
        <strain evidence="7">cv. Jeju island</strain>
        <tissue evidence="6">Leaf</tissue>
    </source>
</reference>
<feature type="compositionally biased region" description="Polar residues" evidence="4">
    <location>
        <begin position="1"/>
        <end position="12"/>
    </location>
</feature>
<accession>A0A314Y893</accession>
<dbReference type="GO" id="GO:0005737">
    <property type="term" value="C:cytoplasm"/>
    <property type="evidence" value="ECO:0007669"/>
    <property type="project" value="UniProtKB-SubCell"/>
</dbReference>
<name>A0A314Y893_PRUYE</name>